<comment type="caution">
    <text evidence="2">The sequence shown here is derived from an EMBL/GenBank/DDBJ whole genome shotgun (WGS) entry which is preliminary data.</text>
</comment>
<organism evidence="2 3">
    <name type="scientific">Pontibacillus marinus BH030004 = DSM 16465</name>
    <dbReference type="NCBI Taxonomy" id="1385511"/>
    <lineage>
        <taxon>Bacteria</taxon>
        <taxon>Bacillati</taxon>
        <taxon>Bacillota</taxon>
        <taxon>Bacilli</taxon>
        <taxon>Bacillales</taxon>
        <taxon>Bacillaceae</taxon>
        <taxon>Pontibacillus</taxon>
    </lineage>
</organism>
<evidence type="ECO:0000313" key="2">
    <source>
        <dbReference type="EMBL" id="KGX91844.1"/>
    </source>
</evidence>
<dbReference type="RefSeq" id="WP_027445140.1">
    <property type="nucleotide sequence ID" value="NZ_AULJ01000001.1"/>
</dbReference>
<name>A0A0A5GIJ0_9BACI</name>
<evidence type="ECO:0000256" key="1">
    <source>
        <dbReference type="SAM" id="SignalP"/>
    </source>
</evidence>
<keyword evidence="2" id="KW-0808">Transferase</keyword>
<sequence length="214" mass="24252">MKKLMFMTVILVFMLNTLPGAISVDGKTKERGISQSEVKFKNEFRRLWIDHVLWTSNYITSATTAGAEDQKEVLSRLLRNQEDIGNAIKPLYGEKAGNKLTDLLKEHIVIAGKIVDAAKNGNEKMMDKLNKDWYQNADDIAAFLSGANPHLKNEDLKEMLYIHLELVTDDLKASLEKEWDERIVAIDDGMTHIILMADAISEGVVKQFPETFKK</sequence>
<proteinExistence type="predicted"/>
<accession>A0A0A5GIJ0</accession>
<reference evidence="2 3" key="1">
    <citation type="submission" date="2013-08" db="EMBL/GenBank/DDBJ databases">
        <authorList>
            <person name="Huang J."/>
            <person name="Wang G."/>
        </authorList>
    </citation>
    <scope>NUCLEOTIDE SEQUENCE [LARGE SCALE GENOMIC DNA]</scope>
    <source>
        <strain evidence="2 3">BH030004</strain>
    </source>
</reference>
<dbReference type="STRING" id="1385511.GCA_000425225_00045"/>
<gene>
    <name evidence="2" type="ORF">N783_01055</name>
</gene>
<evidence type="ECO:0000313" key="3">
    <source>
        <dbReference type="Proteomes" id="UP000030403"/>
    </source>
</evidence>
<dbReference type="eggNOG" id="COG1388">
    <property type="taxonomic scope" value="Bacteria"/>
</dbReference>
<feature type="chain" id="PRO_5002010694" evidence="1">
    <location>
        <begin position="24"/>
        <end position="214"/>
    </location>
</feature>
<keyword evidence="1" id="KW-0732">Signal</keyword>
<dbReference type="OrthoDB" id="2603324at2"/>
<feature type="signal peptide" evidence="1">
    <location>
        <begin position="1"/>
        <end position="23"/>
    </location>
</feature>
<dbReference type="AlphaFoldDB" id="A0A0A5GIJ0"/>
<keyword evidence="3" id="KW-1185">Reference proteome</keyword>
<protein>
    <submittedName>
        <fullName evidence="2">Glycosyltransferase</fullName>
    </submittedName>
</protein>
<dbReference type="Proteomes" id="UP000030403">
    <property type="component" value="Unassembled WGS sequence"/>
</dbReference>
<dbReference type="EMBL" id="AVPF01000001">
    <property type="protein sequence ID" value="KGX91844.1"/>
    <property type="molecule type" value="Genomic_DNA"/>
</dbReference>
<dbReference type="GO" id="GO:0016740">
    <property type="term" value="F:transferase activity"/>
    <property type="evidence" value="ECO:0007669"/>
    <property type="project" value="UniProtKB-KW"/>
</dbReference>